<dbReference type="HOGENOM" id="CLU_3402447_0_0_9"/>
<keyword evidence="1" id="KW-0472">Membrane</keyword>
<dbReference type="EMBL" id="CP007806">
    <property type="protein sequence ID" value="AIG27340.1"/>
    <property type="molecule type" value="Genomic_DNA"/>
</dbReference>
<dbReference type="AlphaFoldDB" id="A0A075RD54"/>
<dbReference type="Proteomes" id="UP000005850">
    <property type="component" value="Chromosome"/>
</dbReference>
<sequence length="30" mass="3295">MWSVGYAGVIILILAIVGIILLIKNLNKKK</sequence>
<evidence type="ECO:0000313" key="3">
    <source>
        <dbReference type="Proteomes" id="UP000005850"/>
    </source>
</evidence>
<keyword evidence="1" id="KW-1133">Transmembrane helix</keyword>
<organism evidence="2 3">
    <name type="scientific">Brevibacillus laterosporus LMG 15441</name>
    <dbReference type="NCBI Taxonomy" id="1042163"/>
    <lineage>
        <taxon>Bacteria</taxon>
        <taxon>Bacillati</taxon>
        <taxon>Bacillota</taxon>
        <taxon>Bacilli</taxon>
        <taxon>Bacillales</taxon>
        <taxon>Paenibacillaceae</taxon>
        <taxon>Brevibacillus</taxon>
    </lineage>
</organism>
<keyword evidence="3" id="KW-1185">Reference proteome</keyword>
<keyword evidence="1" id="KW-0812">Transmembrane</keyword>
<accession>A0A075RD54</accession>
<protein>
    <submittedName>
        <fullName evidence="2">Uncharacterized protein</fullName>
    </submittedName>
</protein>
<dbReference type="KEGG" id="blr:BRLA_c030280"/>
<evidence type="ECO:0000256" key="1">
    <source>
        <dbReference type="SAM" id="Phobius"/>
    </source>
</evidence>
<gene>
    <name evidence="2" type="ORF">BRLA_c030280</name>
</gene>
<evidence type="ECO:0000313" key="2">
    <source>
        <dbReference type="EMBL" id="AIG27340.1"/>
    </source>
</evidence>
<reference evidence="2 3" key="1">
    <citation type="journal article" date="2011" name="J. Bacteriol.">
        <title>Genome sequence of Brevibacillus laterosporus LMG 15441, a pathogen of invertebrates.</title>
        <authorList>
            <person name="Djukic M."/>
            <person name="Poehlein A."/>
            <person name="Thurmer A."/>
            <person name="Daniel R."/>
        </authorList>
    </citation>
    <scope>NUCLEOTIDE SEQUENCE [LARGE SCALE GENOMIC DNA]</scope>
    <source>
        <strain evidence="2 3">LMG 15441</strain>
    </source>
</reference>
<proteinExistence type="predicted"/>
<feature type="transmembrane region" description="Helical" evidence="1">
    <location>
        <begin position="6"/>
        <end position="23"/>
    </location>
</feature>
<name>A0A075RD54_BRELA</name>